<dbReference type="SUPFAM" id="SSF74924">
    <property type="entry name" value="Cap-Gly domain"/>
    <property type="match status" value="1"/>
</dbReference>
<keyword evidence="8" id="KW-1185">Reference proteome</keyword>
<sequence length="312" mass="35517">MSQSSDIGADVTAWQPTDRDDVLCVGDRVLWPRDGGNEYGTVRWIGVLEGDTSNEIHAGVEFDNPVGKGTGKFRDQRLFYTQYGHAALVPLMGLVKLVCDDLEIQQHTQNTRQDDHKAHEVHLNKIRKLSCTICMELFRSPRLLPCHHTFCLECLQKLAAEHKSNRFPCPTCRQHAPVPSDGLESLQINFYLEDDLREAHNAEQGQAGARTSIETVTRHHQEECGATGSQSQHDVLQEISDYKQTIRQHQQQLEHLSGTIAEQEQFMVDFQEQKQRLRQRIRELEKDNKQQKGLLETCVEEKTAASARNPQG</sequence>
<evidence type="ECO:0000256" key="4">
    <source>
        <dbReference type="PROSITE-ProRule" id="PRU00175"/>
    </source>
</evidence>
<evidence type="ECO:0000256" key="1">
    <source>
        <dbReference type="ARBA" id="ARBA00022723"/>
    </source>
</evidence>
<organism evidence="7 8">
    <name type="scientific">Batillaria attramentaria</name>
    <dbReference type="NCBI Taxonomy" id="370345"/>
    <lineage>
        <taxon>Eukaryota</taxon>
        <taxon>Metazoa</taxon>
        <taxon>Spiralia</taxon>
        <taxon>Lophotrochozoa</taxon>
        <taxon>Mollusca</taxon>
        <taxon>Gastropoda</taxon>
        <taxon>Caenogastropoda</taxon>
        <taxon>Sorbeoconcha</taxon>
        <taxon>Cerithioidea</taxon>
        <taxon>Batillariidae</taxon>
        <taxon>Batillaria</taxon>
    </lineage>
</organism>
<dbReference type="SUPFAM" id="SSF57850">
    <property type="entry name" value="RING/U-box"/>
    <property type="match status" value="1"/>
</dbReference>
<dbReference type="InterPro" id="IPR036859">
    <property type="entry name" value="CAP-Gly_dom_sf"/>
</dbReference>
<dbReference type="InterPro" id="IPR013083">
    <property type="entry name" value="Znf_RING/FYVE/PHD"/>
</dbReference>
<dbReference type="InterPro" id="IPR017907">
    <property type="entry name" value="Znf_RING_CS"/>
</dbReference>
<dbReference type="PROSITE" id="PS00518">
    <property type="entry name" value="ZF_RING_1"/>
    <property type="match status" value="1"/>
</dbReference>
<dbReference type="InterPro" id="IPR001841">
    <property type="entry name" value="Znf_RING"/>
</dbReference>
<name>A0ABD0K863_9CAEN</name>
<proteinExistence type="predicted"/>
<dbReference type="PANTHER" id="PTHR25462:SF229">
    <property type="entry name" value="TRANSCRIPTION INTERMEDIARY FACTOR 1-BETA"/>
    <property type="match status" value="1"/>
</dbReference>
<dbReference type="GO" id="GO:0008270">
    <property type="term" value="F:zinc ion binding"/>
    <property type="evidence" value="ECO:0007669"/>
    <property type="project" value="UniProtKB-KW"/>
</dbReference>
<dbReference type="InterPro" id="IPR027370">
    <property type="entry name" value="Znf-RING_euk"/>
</dbReference>
<evidence type="ECO:0000256" key="3">
    <source>
        <dbReference type="ARBA" id="ARBA00022833"/>
    </source>
</evidence>
<gene>
    <name evidence="7" type="ORF">BaRGS_00025434</name>
</gene>
<evidence type="ECO:0000313" key="8">
    <source>
        <dbReference type="Proteomes" id="UP001519460"/>
    </source>
</evidence>
<dbReference type="EMBL" id="JACVVK020000229">
    <property type="protein sequence ID" value="KAK7483267.1"/>
    <property type="molecule type" value="Genomic_DNA"/>
</dbReference>
<reference evidence="7 8" key="1">
    <citation type="journal article" date="2023" name="Sci. Data">
        <title>Genome assembly of the Korean intertidal mud-creeper Batillaria attramentaria.</title>
        <authorList>
            <person name="Patra A.K."/>
            <person name="Ho P.T."/>
            <person name="Jun S."/>
            <person name="Lee S.J."/>
            <person name="Kim Y."/>
            <person name="Won Y.J."/>
        </authorList>
    </citation>
    <scope>NUCLEOTIDE SEQUENCE [LARGE SCALE GENOMIC DNA]</scope>
    <source>
        <strain evidence="7">Wonlab-2016</strain>
    </source>
</reference>
<comment type="caution">
    <text evidence="7">The sequence shown here is derived from an EMBL/GenBank/DDBJ whole genome shotgun (WGS) entry which is preliminary data.</text>
</comment>
<protein>
    <recommendedName>
        <fullName evidence="6">RING-type domain-containing protein</fullName>
    </recommendedName>
</protein>
<dbReference type="PROSITE" id="PS50089">
    <property type="entry name" value="ZF_RING_2"/>
    <property type="match status" value="1"/>
</dbReference>
<dbReference type="PANTHER" id="PTHR25462">
    <property type="entry name" value="BONUS, ISOFORM C-RELATED"/>
    <property type="match status" value="1"/>
</dbReference>
<dbReference type="SMART" id="SM00184">
    <property type="entry name" value="RING"/>
    <property type="match status" value="1"/>
</dbReference>
<dbReference type="SMART" id="SM01052">
    <property type="entry name" value="CAP_GLY"/>
    <property type="match status" value="1"/>
</dbReference>
<keyword evidence="5" id="KW-0175">Coiled coil</keyword>
<dbReference type="Pfam" id="PF01302">
    <property type="entry name" value="CAP_GLY"/>
    <property type="match status" value="1"/>
</dbReference>
<keyword evidence="1" id="KW-0479">Metal-binding</keyword>
<dbReference type="InterPro" id="IPR047153">
    <property type="entry name" value="TRIM45/56/19-like"/>
</dbReference>
<evidence type="ECO:0000256" key="5">
    <source>
        <dbReference type="SAM" id="Coils"/>
    </source>
</evidence>
<dbReference type="Proteomes" id="UP001519460">
    <property type="component" value="Unassembled WGS sequence"/>
</dbReference>
<dbReference type="Gene3D" id="3.30.40.10">
    <property type="entry name" value="Zinc/RING finger domain, C3HC4 (zinc finger)"/>
    <property type="match status" value="1"/>
</dbReference>
<dbReference type="Gene3D" id="1.20.5.50">
    <property type="match status" value="1"/>
</dbReference>
<feature type="domain" description="RING-type" evidence="6">
    <location>
        <begin position="131"/>
        <end position="173"/>
    </location>
</feature>
<evidence type="ECO:0000256" key="2">
    <source>
        <dbReference type="ARBA" id="ARBA00022771"/>
    </source>
</evidence>
<feature type="coiled-coil region" evidence="5">
    <location>
        <begin position="239"/>
        <end position="301"/>
    </location>
</feature>
<keyword evidence="2 4" id="KW-0863">Zinc-finger</keyword>
<evidence type="ECO:0000313" key="7">
    <source>
        <dbReference type="EMBL" id="KAK7483267.1"/>
    </source>
</evidence>
<dbReference type="Pfam" id="PF13445">
    <property type="entry name" value="zf-RING_UBOX"/>
    <property type="match status" value="1"/>
</dbReference>
<dbReference type="Gene3D" id="2.30.30.190">
    <property type="entry name" value="CAP Gly-rich-like domain"/>
    <property type="match status" value="1"/>
</dbReference>
<accession>A0ABD0K863</accession>
<dbReference type="InterPro" id="IPR000938">
    <property type="entry name" value="CAP-Gly_domain"/>
</dbReference>
<keyword evidence="3" id="KW-0862">Zinc</keyword>
<evidence type="ECO:0000259" key="6">
    <source>
        <dbReference type="PROSITE" id="PS50089"/>
    </source>
</evidence>
<dbReference type="AlphaFoldDB" id="A0ABD0K863"/>